<keyword evidence="1" id="KW-0812">Transmembrane</keyword>
<organism evidence="2 3">
    <name type="scientific">Mesorhizobium montanum</name>
    <dbReference type="NCBI Taxonomy" id="3072323"/>
    <lineage>
        <taxon>Bacteria</taxon>
        <taxon>Pseudomonadati</taxon>
        <taxon>Pseudomonadota</taxon>
        <taxon>Alphaproteobacteria</taxon>
        <taxon>Hyphomicrobiales</taxon>
        <taxon>Phyllobacteriaceae</taxon>
        <taxon>Mesorhizobium</taxon>
    </lineage>
</organism>
<dbReference type="InterPro" id="IPR018688">
    <property type="entry name" value="PpoB2-like"/>
</dbReference>
<dbReference type="Pfam" id="PF09948">
    <property type="entry name" value="PpoB2"/>
    <property type="match status" value="1"/>
</dbReference>
<dbReference type="EMBL" id="JAVIJF010000009">
    <property type="protein sequence ID" value="MDX8525616.1"/>
    <property type="molecule type" value="Genomic_DNA"/>
</dbReference>
<proteinExistence type="predicted"/>
<accession>A0ABU4ZJT4</accession>
<evidence type="ECO:0000313" key="3">
    <source>
        <dbReference type="Proteomes" id="UP001276840"/>
    </source>
</evidence>
<keyword evidence="1" id="KW-0472">Membrane</keyword>
<feature type="transmembrane region" description="Helical" evidence="1">
    <location>
        <begin position="65"/>
        <end position="87"/>
    </location>
</feature>
<gene>
    <name evidence="2" type="ORF">RFM68_13955</name>
</gene>
<sequence>MTPAGLERLRIQAPVLSISAGAWILVAMEATGMALPAFCSTGALWTAPSASLDLVLALNPPGSLAAGWALMLAAMMAPLLIVPVRHIRDRCLPRGRARVVALFVAGYATSWMVAGAMLLALAIAMRLAVPRAWLPLSAAALPALVWQISPAKQICLNRCHLQPELAAFGLAADVDALHFGLTHGIWCVGSCWALMLLPLLVPHGHVATMAAVALWLFSERLERPTSPRWIWRGPGKAIRIVAARAGMRPRHR</sequence>
<protein>
    <submittedName>
        <fullName evidence="2">DUF2182 domain-containing protein</fullName>
    </submittedName>
</protein>
<dbReference type="Proteomes" id="UP001276840">
    <property type="component" value="Unassembled WGS sequence"/>
</dbReference>
<feature type="transmembrane region" description="Helical" evidence="1">
    <location>
        <begin position="99"/>
        <end position="125"/>
    </location>
</feature>
<comment type="caution">
    <text evidence="2">The sequence shown here is derived from an EMBL/GenBank/DDBJ whole genome shotgun (WGS) entry which is preliminary data.</text>
</comment>
<keyword evidence="1" id="KW-1133">Transmembrane helix</keyword>
<name>A0ABU4ZJT4_9HYPH</name>
<evidence type="ECO:0000313" key="2">
    <source>
        <dbReference type="EMBL" id="MDX8525616.1"/>
    </source>
</evidence>
<reference evidence="2 3" key="1">
    <citation type="submission" date="2023-08" db="EMBL/GenBank/DDBJ databases">
        <title>Implementing the SeqCode for naming new Mesorhizobium species isolated from Vachellia karroo root nodules.</title>
        <authorList>
            <person name="Van Lill M."/>
        </authorList>
    </citation>
    <scope>NUCLEOTIDE SEQUENCE [LARGE SCALE GENOMIC DNA]</scope>
    <source>
        <strain evidence="2 3">MSK 1335</strain>
    </source>
</reference>
<feature type="transmembrane region" description="Helical" evidence="1">
    <location>
        <begin position="21"/>
        <end position="45"/>
    </location>
</feature>
<evidence type="ECO:0000256" key="1">
    <source>
        <dbReference type="SAM" id="Phobius"/>
    </source>
</evidence>
<keyword evidence="3" id="KW-1185">Reference proteome</keyword>